<feature type="transmembrane region" description="Helical" evidence="1">
    <location>
        <begin position="245"/>
        <end position="265"/>
    </location>
</feature>
<reference evidence="2 3" key="1">
    <citation type="submission" date="2019-11" db="EMBL/GenBank/DDBJ databases">
        <title>Escherichia alba sp. nov. isolated from the gut of plastic-eating superworms Zophobas atratus.</title>
        <authorList>
            <person name="Yang Y."/>
        </authorList>
    </citation>
    <scope>NUCLEOTIDE SEQUENCE [LARGE SCALE GENOMIC DNA]</scope>
    <source>
        <strain evidence="3">BIT-B35</strain>
    </source>
</reference>
<feature type="transmembrane region" description="Helical" evidence="1">
    <location>
        <begin position="314"/>
        <end position="337"/>
    </location>
</feature>
<feature type="transmembrane region" description="Helical" evidence="1">
    <location>
        <begin position="210"/>
        <end position="233"/>
    </location>
</feature>
<feature type="transmembrane region" description="Helical" evidence="1">
    <location>
        <begin position="39"/>
        <end position="58"/>
    </location>
</feature>
<keyword evidence="3" id="KW-1185">Reference proteome</keyword>
<gene>
    <name evidence="2" type="ORF">GJV78_15900</name>
</gene>
<dbReference type="RefSeq" id="WP_155109248.1">
    <property type="nucleotide sequence ID" value="NZ_WMJZ01000023.1"/>
</dbReference>
<feature type="transmembrane region" description="Helical" evidence="1">
    <location>
        <begin position="285"/>
        <end position="302"/>
    </location>
</feature>
<dbReference type="Pfam" id="PF13687">
    <property type="entry name" value="DUF4153"/>
    <property type="match status" value="1"/>
</dbReference>
<proteinExistence type="predicted"/>
<keyword evidence="1" id="KW-0812">Transmembrane</keyword>
<feature type="transmembrane region" description="Helical" evidence="1">
    <location>
        <begin position="349"/>
        <end position="369"/>
    </location>
</feature>
<dbReference type="Proteomes" id="UP000477739">
    <property type="component" value="Unassembled WGS sequence"/>
</dbReference>
<accession>A0A6L6IQE3</accession>
<evidence type="ECO:0000313" key="3">
    <source>
        <dbReference type="Proteomes" id="UP000477739"/>
    </source>
</evidence>
<name>A0A6L6IQE3_9ENTR</name>
<organism evidence="2 3">
    <name type="scientific">Intestinirhabdus alba</name>
    <dbReference type="NCBI Taxonomy" id="2899544"/>
    <lineage>
        <taxon>Bacteria</taxon>
        <taxon>Pseudomonadati</taxon>
        <taxon>Pseudomonadota</taxon>
        <taxon>Gammaproteobacteria</taxon>
        <taxon>Enterobacterales</taxon>
        <taxon>Enterobacteriaceae</taxon>
        <taxon>Intestinirhabdus</taxon>
    </lineage>
</organism>
<feature type="transmembrane region" description="Helical" evidence="1">
    <location>
        <begin position="65"/>
        <end position="84"/>
    </location>
</feature>
<feature type="transmembrane region" description="Helical" evidence="1">
    <location>
        <begin position="96"/>
        <end position="119"/>
    </location>
</feature>
<feature type="transmembrane region" description="Helical" evidence="1">
    <location>
        <begin position="180"/>
        <end position="198"/>
    </location>
</feature>
<protein>
    <submittedName>
        <fullName evidence="2">DUF4153 domain-containing protein</fullName>
    </submittedName>
</protein>
<evidence type="ECO:0000256" key="1">
    <source>
        <dbReference type="SAM" id="Phobius"/>
    </source>
</evidence>
<sequence length="567" mass="63572">MESVELSRAARYGMVVTGLLQGMVCYLISAWLVPQSSGWMFYGIPAIMVCSAMLLLTVTSFRQRALWGWMALIAAVVSATGFWLRQHIEVWEQTDIYVLYSFHLLFIAMLALPWIQYHLWPSAGASRYAHFYTNAWRNALTLLLVLTLYGLLLLALLLWSQMFEQIGISFFHTLFFDTEGMVYIMLGLISALGAILARTHGRLVAAMQKLLTLMATGLLPLFALLALVFIATLPFTGLATLSRRFSAAGLLLTLALTLLILMTAVREPQSKTSPWPRALRYPIHASLPIAPVYVLLAGWALWQRIEQYGWTPQRLYGVLVTLVALVWSLGYLLSVLLRRYNAQRLQGKVVLGVSLLALGIQLLLLSPVLDVWRISVNSHMALYRSGSIDADEVSLYMLQQSGRPGHEALEQLRKDERYIADPERKRVLERILRDQQSAIKALSAEGLVKRVVLAPGSRAPEPAFWSALIKTTYDISPCVEQDACVVVEQDLNDDGKSELMLYVFGDANILIYHFIDNGWKVKGVGSLPPSLSKDKLLQAAAARQLNSAPKVWRDTVINGERLELIYY</sequence>
<evidence type="ECO:0000313" key="2">
    <source>
        <dbReference type="EMBL" id="MTH47716.1"/>
    </source>
</evidence>
<feature type="transmembrane region" description="Helical" evidence="1">
    <location>
        <begin position="12"/>
        <end position="33"/>
    </location>
</feature>
<keyword evidence="1" id="KW-0472">Membrane</keyword>
<dbReference type="InterPro" id="IPR025291">
    <property type="entry name" value="DUF4153"/>
</dbReference>
<feature type="transmembrane region" description="Helical" evidence="1">
    <location>
        <begin position="140"/>
        <end position="160"/>
    </location>
</feature>
<dbReference type="EMBL" id="WMJZ01000023">
    <property type="protein sequence ID" value="MTH47716.1"/>
    <property type="molecule type" value="Genomic_DNA"/>
</dbReference>
<keyword evidence="1" id="KW-1133">Transmembrane helix</keyword>
<comment type="caution">
    <text evidence="2">The sequence shown here is derived from an EMBL/GenBank/DDBJ whole genome shotgun (WGS) entry which is preliminary data.</text>
</comment>
<dbReference type="OrthoDB" id="7022049at2"/>
<dbReference type="AlphaFoldDB" id="A0A6L6IQE3"/>